<gene>
    <name evidence="4" type="ORF">PXEA_LOCUS11144</name>
</gene>
<accession>A0A448WQL4</accession>
<evidence type="ECO:0000313" key="4">
    <source>
        <dbReference type="EMBL" id="VEL17704.1"/>
    </source>
</evidence>
<dbReference type="Proteomes" id="UP000784294">
    <property type="component" value="Unassembled WGS sequence"/>
</dbReference>
<dbReference type="GO" id="GO:0003677">
    <property type="term" value="F:DNA binding"/>
    <property type="evidence" value="ECO:0007669"/>
    <property type="project" value="InterPro"/>
</dbReference>
<dbReference type="InterPro" id="IPR007185">
    <property type="entry name" value="DNA_pol_a/d/e_bsu"/>
</dbReference>
<dbReference type="GO" id="GO:0006271">
    <property type="term" value="P:DNA strand elongation involved in DNA replication"/>
    <property type="evidence" value="ECO:0007669"/>
    <property type="project" value="TreeGrafter"/>
</dbReference>
<dbReference type="PANTHER" id="PTHR10416">
    <property type="entry name" value="DNA POLYMERASE DELTA SUBUNIT 2"/>
    <property type="match status" value="1"/>
</dbReference>
<protein>
    <recommendedName>
        <fullName evidence="3">DNA polymerase alpha/delta/epsilon subunit B domain-containing protein</fullName>
    </recommendedName>
</protein>
<dbReference type="Pfam" id="PF04042">
    <property type="entry name" value="DNA_pol_E_B"/>
    <property type="match status" value="1"/>
</dbReference>
<evidence type="ECO:0000259" key="3">
    <source>
        <dbReference type="Pfam" id="PF04042"/>
    </source>
</evidence>
<dbReference type="GO" id="GO:0043625">
    <property type="term" value="C:delta DNA polymerase complex"/>
    <property type="evidence" value="ECO:0007669"/>
    <property type="project" value="TreeGrafter"/>
</dbReference>
<evidence type="ECO:0000256" key="1">
    <source>
        <dbReference type="ARBA" id="ARBA00006035"/>
    </source>
</evidence>
<comment type="similarity">
    <text evidence="1">Belongs to the DNA polymerase delta/II small subunit family.</text>
</comment>
<reference evidence="4" key="1">
    <citation type="submission" date="2018-11" db="EMBL/GenBank/DDBJ databases">
        <authorList>
            <consortium name="Pathogen Informatics"/>
        </authorList>
    </citation>
    <scope>NUCLEOTIDE SEQUENCE</scope>
</reference>
<dbReference type="AlphaFoldDB" id="A0A448WQL4"/>
<feature type="domain" description="DNA polymerase alpha/delta/epsilon subunit B" evidence="3">
    <location>
        <begin position="186"/>
        <end position="298"/>
    </location>
</feature>
<sequence>MSSLGNFLVEDIVFLEPQPVIPITPRRISGVNWLALVSGLGFISYSGSAIPESYDRHLMSLTLLADWLREGEWARLSSSDVSTSISNCCLMILGDSIRAGHDGSCETLANCVQAKQARHLTFKLEAEGVAAMASFDAWLASLPLGGFNQNLLAKNLHEDVLACIGYTEKVNEVGHMESGSGGGLCVHLLPGPHDAVSCLMPQQPIHAATLPKSVDRVGSGKSGLRGVTNPHLCRVAGRRVLATSGQNSQQLAMYTDLADDLDRMEASLHWGHLAPTCPDSLLGYPLSDCDPLLMRFPPADSSIAFNSIDYPDIYVSATGQSEVKQPVWRRANLFPHLTATKQGRGTSEVVTAEGALLVSVPRFDMSHCIALVDLDSLDCHIVHFDVDSTC</sequence>
<dbReference type="OrthoDB" id="3763at2759"/>
<keyword evidence="5" id="KW-1185">Reference proteome</keyword>
<evidence type="ECO:0000256" key="2">
    <source>
        <dbReference type="ARBA" id="ARBA00022705"/>
    </source>
</evidence>
<name>A0A448WQL4_9PLAT</name>
<organism evidence="4 5">
    <name type="scientific">Protopolystoma xenopodis</name>
    <dbReference type="NCBI Taxonomy" id="117903"/>
    <lineage>
        <taxon>Eukaryota</taxon>
        <taxon>Metazoa</taxon>
        <taxon>Spiralia</taxon>
        <taxon>Lophotrochozoa</taxon>
        <taxon>Platyhelminthes</taxon>
        <taxon>Monogenea</taxon>
        <taxon>Polyopisthocotylea</taxon>
        <taxon>Polystomatidea</taxon>
        <taxon>Polystomatidae</taxon>
        <taxon>Protopolystoma</taxon>
    </lineage>
</organism>
<dbReference type="InterPro" id="IPR024826">
    <property type="entry name" value="DNA_pol_delta/II_ssu"/>
</dbReference>
<comment type="caution">
    <text evidence="4">The sequence shown here is derived from an EMBL/GenBank/DDBJ whole genome shotgun (WGS) entry which is preliminary data.</text>
</comment>
<dbReference type="Gene3D" id="3.60.21.50">
    <property type="match status" value="1"/>
</dbReference>
<dbReference type="PANTHER" id="PTHR10416:SF0">
    <property type="entry name" value="DNA POLYMERASE DELTA SUBUNIT 2"/>
    <property type="match status" value="1"/>
</dbReference>
<proteinExistence type="inferred from homology"/>
<evidence type="ECO:0000313" key="5">
    <source>
        <dbReference type="Proteomes" id="UP000784294"/>
    </source>
</evidence>
<dbReference type="EMBL" id="CAAALY010033823">
    <property type="protein sequence ID" value="VEL17704.1"/>
    <property type="molecule type" value="Genomic_DNA"/>
</dbReference>
<keyword evidence="2" id="KW-0235">DNA replication</keyword>